<keyword evidence="3" id="KW-1185">Reference proteome</keyword>
<organism evidence="2 3">
    <name type="scientific">Megaselia scalaris</name>
    <name type="common">Humpbacked fly</name>
    <name type="synonym">Phora scalaris</name>
    <dbReference type="NCBI Taxonomy" id="36166"/>
    <lineage>
        <taxon>Eukaryota</taxon>
        <taxon>Metazoa</taxon>
        <taxon>Ecdysozoa</taxon>
        <taxon>Arthropoda</taxon>
        <taxon>Hexapoda</taxon>
        <taxon>Insecta</taxon>
        <taxon>Pterygota</taxon>
        <taxon>Neoptera</taxon>
        <taxon>Endopterygota</taxon>
        <taxon>Diptera</taxon>
        <taxon>Brachycera</taxon>
        <taxon>Muscomorpha</taxon>
        <taxon>Platypezoidea</taxon>
        <taxon>Phoridae</taxon>
        <taxon>Megaseliini</taxon>
        <taxon>Megaselia</taxon>
    </lineage>
</organism>
<dbReference type="Proteomes" id="UP000015102">
    <property type="component" value="Unassembled WGS sequence"/>
</dbReference>
<evidence type="ECO:0000313" key="2">
    <source>
        <dbReference type="EnsemblMetazoa" id="MESCA005398-PA"/>
    </source>
</evidence>
<dbReference type="AlphaFoldDB" id="T1GP78"/>
<dbReference type="EMBL" id="CAQQ02154814">
    <property type="status" value="NOT_ANNOTATED_CDS"/>
    <property type="molecule type" value="Genomic_DNA"/>
</dbReference>
<feature type="region of interest" description="Disordered" evidence="1">
    <location>
        <begin position="1"/>
        <end position="22"/>
    </location>
</feature>
<feature type="compositionally biased region" description="Polar residues" evidence="1">
    <location>
        <begin position="1"/>
        <end position="14"/>
    </location>
</feature>
<evidence type="ECO:0000313" key="3">
    <source>
        <dbReference type="Proteomes" id="UP000015102"/>
    </source>
</evidence>
<sequence>MSTINSTDYGNQHYASDKKTEKISSIPGNVMEKYRLRLEDGKDLDKRRTAAHISVMSSTTSIPGTIRLCHP</sequence>
<accession>T1GP78</accession>
<name>T1GP78_MEGSC</name>
<dbReference type="HOGENOM" id="CLU_2742956_0_0_1"/>
<proteinExistence type="predicted"/>
<reference evidence="3" key="1">
    <citation type="submission" date="2013-02" db="EMBL/GenBank/DDBJ databases">
        <authorList>
            <person name="Hughes D."/>
        </authorList>
    </citation>
    <scope>NUCLEOTIDE SEQUENCE</scope>
    <source>
        <strain>Durham</strain>
        <strain evidence="3">NC isolate 2 -- Noor lab</strain>
    </source>
</reference>
<dbReference type="EnsemblMetazoa" id="MESCA005398-RA">
    <property type="protein sequence ID" value="MESCA005398-PA"/>
    <property type="gene ID" value="MESCA005398"/>
</dbReference>
<protein>
    <submittedName>
        <fullName evidence="2">Uncharacterized protein</fullName>
    </submittedName>
</protein>
<dbReference type="EMBL" id="CAQQ02154813">
    <property type="status" value="NOT_ANNOTATED_CDS"/>
    <property type="molecule type" value="Genomic_DNA"/>
</dbReference>
<reference evidence="2" key="2">
    <citation type="submission" date="2015-06" db="UniProtKB">
        <authorList>
            <consortium name="EnsemblMetazoa"/>
        </authorList>
    </citation>
    <scope>IDENTIFICATION</scope>
</reference>
<evidence type="ECO:0000256" key="1">
    <source>
        <dbReference type="SAM" id="MobiDB-lite"/>
    </source>
</evidence>